<dbReference type="Gene3D" id="3.40.1010.10">
    <property type="entry name" value="Cobalt-precorrin-4 Transmethylase, Domain 1"/>
    <property type="match status" value="1"/>
</dbReference>
<evidence type="ECO:0000313" key="10">
    <source>
        <dbReference type="Proteomes" id="UP000241444"/>
    </source>
</evidence>
<keyword evidence="1 6" id="KW-0963">Cytoplasm</keyword>
<dbReference type="RefSeq" id="WP_106712518.1">
    <property type="nucleotide sequence ID" value="NZ_PGGO01000014.1"/>
</dbReference>
<dbReference type="CDD" id="cd11648">
    <property type="entry name" value="RsmI"/>
    <property type="match status" value="1"/>
</dbReference>
<comment type="catalytic activity">
    <reaction evidence="6">
        <text>cytidine(1402) in 16S rRNA + S-adenosyl-L-methionine = 2'-O-methylcytidine(1402) in 16S rRNA + S-adenosyl-L-homocysteine + H(+)</text>
        <dbReference type="Rhea" id="RHEA:42924"/>
        <dbReference type="Rhea" id="RHEA-COMP:10285"/>
        <dbReference type="Rhea" id="RHEA-COMP:10286"/>
        <dbReference type="ChEBI" id="CHEBI:15378"/>
        <dbReference type="ChEBI" id="CHEBI:57856"/>
        <dbReference type="ChEBI" id="CHEBI:59789"/>
        <dbReference type="ChEBI" id="CHEBI:74495"/>
        <dbReference type="ChEBI" id="CHEBI:82748"/>
        <dbReference type="EC" id="2.1.1.198"/>
    </reaction>
</comment>
<feature type="domain" description="Tetrapyrrole methylase" evidence="7">
    <location>
        <begin position="27"/>
        <end position="227"/>
    </location>
</feature>
<dbReference type="InterPro" id="IPR053910">
    <property type="entry name" value="RsmI_HTH"/>
</dbReference>
<organism evidence="9 10">
    <name type="scientific">Phyllobacterium brassicacearum</name>
    <dbReference type="NCBI Taxonomy" id="314235"/>
    <lineage>
        <taxon>Bacteria</taxon>
        <taxon>Pseudomonadati</taxon>
        <taxon>Pseudomonadota</taxon>
        <taxon>Alphaproteobacteria</taxon>
        <taxon>Hyphomicrobiales</taxon>
        <taxon>Phyllobacteriaceae</taxon>
        <taxon>Phyllobacterium</taxon>
    </lineage>
</organism>
<keyword evidence="2 6" id="KW-0698">rRNA processing</keyword>
<dbReference type="AlphaFoldDB" id="A0A2P7BJV0"/>
<evidence type="ECO:0000313" key="9">
    <source>
        <dbReference type="EMBL" id="PSH66737.1"/>
    </source>
</evidence>
<keyword evidence="3 6" id="KW-0489">Methyltransferase</keyword>
<evidence type="ECO:0000256" key="3">
    <source>
        <dbReference type="ARBA" id="ARBA00022603"/>
    </source>
</evidence>
<dbReference type="OrthoDB" id="9809084at2"/>
<keyword evidence="5 6" id="KW-0949">S-adenosyl-L-methionine</keyword>
<evidence type="ECO:0000256" key="4">
    <source>
        <dbReference type="ARBA" id="ARBA00022679"/>
    </source>
</evidence>
<dbReference type="HAMAP" id="MF_01877">
    <property type="entry name" value="16SrRNA_methyltr_I"/>
    <property type="match status" value="1"/>
</dbReference>
<evidence type="ECO:0000256" key="2">
    <source>
        <dbReference type="ARBA" id="ARBA00022552"/>
    </source>
</evidence>
<dbReference type="PANTHER" id="PTHR46111:SF1">
    <property type="entry name" value="RIBOSOMAL RNA SMALL SUBUNIT METHYLTRANSFERASE I"/>
    <property type="match status" value="1"/>
</dbReference>
<dbReference type="FunFam" id="3.40.1010.10:FF:000007">
    <property type="entry name" value="Ribosomal RNA small subunit methyltransferase I"/>
    <property type="match status" value="1"/>
</dbReference>
<evidence type="ECO:0000256" key="5">
    <source>
        <dbReference type="ARBA" id="ARBA00022691"/>
    </source>
</evidence>
<evidence type="ECO:0000256" key="6">
    <source>
        <dbReference type="HAMAP-Rule" id="MF_01877"/>
    </source>
</evidence>
<evidence type="ECO:0000256" key="1">
    <source>
        <dbReference type="ARBA" id="ARBA00022490"/>
    </source>
</evidence>
<dbReference type="GO" id="GO:0070677">
    <property type="term" value="F:rRNA (cytosine-2'-O-)-methyltransferase activity"/>
    <property type="evidence" value="ECO:0007669"/>
    <property type="project" value="UniProtKB-UniRule"/>
</dbReference>
<dbReference type="EC" id="2.1.1.198" evidence="6"/>
<comment type="similarity">
    <text evidence="6">Belongs to the methyltransferase superfamily. RsmI family.</text>
</comment>
<dbReference type="SUPFAM" id="SSF53790">
    <property type="entry name" value="Tetrapyrrole methylase"/>
    <property type="match status" value="1"/>
</dbReference>
<dbReference type="InterPro" id="IPR008189">
    <property type="entry name" value="rRNA_ssu_MeTfrase_I"/>
</dbReference>
<proteinExistence type="inferred from homology"/>
<keyword evidence="4 6" id="KW-0808">Transferase</keyword>
<reference evidence="10" key="1">
    <citation type="submission" date="2017-11" db="EMBL/GenBank/DDBJ databases">
        <authorList>
            <person name="Kuznetsova I."/>
            <person name="Sazanova A."/>
            <person name="Chirak E."/>
            <person name="Safronova V."/>
            <person name="Willems A."/>
        </authorList>
    </citation>
    <scope>NUCLEOTIDE SEQUENCE [LARGE SCALE GENOMIC DNA]</scope>
    <source>
        <strain evidence="10">STM 196</strain>
    </source>
</reference>
<dbReference type="NCBIfam" id="TIGR00096">
    <property type="entry name" value="16S rRNA (cytidine(1402)-2'-O)-methyltransferase"/>
    <property type="match status" value="1"/>
</dbReference>
<accession>A0A2P7BJV0</accession>
<protein>
    <recommendedName>
        <fullName evidence="6">Ribosomal RNA small subunit methyltransferase I</fullName>
        <ecNumber evidence="6">2.1.1.198</ecNumber>
    </recommendedName>
    <alternativeName>
        <fullName evidence="6">16S rRNA 2'-O-ribose C1402 methyltransferase</fullName>
    </alternativeName>
    <alternativeName>
        <fullName evidence="6">rRNA (cytidine-2'-O-)-methyltransferase RsmI</fullName>
    </alternativeName>
</protein>
<comment type="function">
    <text evidence="6">Catalyzes the 2'-O-methylation of the ribose of cytidine 1402 (C1402) in 16S rRNA.</text>
</comment>
<sequence>MSDGEARERDYQIGSASFRARPLEPALYIVATPIGNLGDMTIRGIETLAAADVIACEDTRVSRVLLDRYGISRRPYAYHEHNADQAGPKLIEALLAGKSVALVSDAGTPLVSDPGGRLVPEAKAAGIRVVPIPGASSVLAALTASGLFKDSFYFAGFLSSKQGQRRTKLESLKALDTALVFFESPNRAVATLADMVDVFGPEREASLCRELTKTYETVVTLPLKDLASEFDGEDRIRGEVVLVIGPPLVDENVPRSDDDIDTLLRALVLEMPPAKAAGEAARMTGRPKGELYQRLLAMK</sequence>
<dbReference type="InterPro" id="IPR014777">
    <property type="entry name" value="4pyrrole_Mease_sub1"/>
</dbReference>
<dbReference type="PIRSF" id="PIRSF005917">
    <property type="entry name" value="MTase_YraL"/>
    <property type="match status" value="1"/>
</dbReference>
<feature type="domain" description="RsmI HTH" evidence="8">
    <location>
        <begin position="256"/>
        <end position="299"/>
    </location>
</feature>
<evidence type="ECO:0000259" key="7">
    <source>
        <dbReference type="Pfam" id="PF00590"/>
    </source>
</evidence>
<evidence type="ECO:0000259" key="8">
    <source>
        <dbReference type="Pfam" id="PF23016"/>
    </source>
</evidence>
<keyword evidence="10" id="KW-1185">Reference proteome</keyword>
<name>A0A2P7BJV0_9HYPH</name>
<dbReference type="InterPro" id="IPR018063">
    <property type="entry name" value="SAM_MeTrfase_RsmI_CS"/>
</dbReference>
<dbReference type="EMBL" id="PGGO01000014">
    <property type="protein sequence ID" value="PSH66737.1"/>
    <property type="molecule type" value="Genomic_DNA"/>
</dbReference>
<dbReference type="Proteomes" id="UP000241444">
    <property type="component" value="Unassembled WGS sequence"/>
</dbReference>
<dbReference type="PROSITE" id="PS01296">
    <property type="entry name" value="RSMI"/>
    <property type="match status" value="1"/>
</dbReference>
<dbReference type="InterPro" id="IPR035996">
    <property type="entry name" value="4pyrrol_Methylase_sf"/>
</dbReference>
<dbReference type="PANTHER" id="PTHR46111">
    <property type="entry name" value="RIBOSOMAL RNA SMALL SUBUNIT METHYLTRANSFERASE I"/>
    <property type="match status" value="1"/>
</dbReference>
<dbReference type="GO" id="GO:0005737">
    <property type="term" value="C:cytoplasm"/>
    <property type="evidence" value="ECO:0007669"/>
    <property type="project" value="UniProtKB-SubCell"/>
</dbReference>
<dbReference type="InterPro" id="IPR014776">
    <property type="entry name" value="4pyrrole_Mease_sub2"/>
</dbReference>
<dbReference type="InterPro" id="IPR000878">
    <property type="entry name" value="4pyrrol_Mease"/>
</dbReference>
<comment type="subcellular location">
    <subcellularLocation>
        <location evidence="6">Cytoplasm</location>
    </subcellularLocation>
</comment>
<gene>
    <name evidence="6 9" type="primary">rsmI</name>
    <name evidence="9" type="ORF">CU102_18185</name>
</gene>
<dbReference type="FunFam" id="3.30.950.10:FF:000002">
    <property type="entry name" value="Ribosomal RNA small subunit methyltransferase I"/>
    <property type="match status" value="1"/>
</dbReference>
<dbReference type="Pfam" id="PF23016">
    <property type="entry name" value="RsmI_C"/>
    <property type="match status" value="1"/>
</dbReference>
<comment type="caution">
    <text evidence="9">The sequence shown here is derived from an EMBL/GenBank/DDBJ whole genome shotgun (WGS) entry which is preliminary data.</text>
</comment>
<dbReference type="Gene3D" id="3.30.950.10">
    <property type="entry name" value="Methyltransferase, Cobalt-precorrin-4 Transmethylase, Domain 2"/>
    <property type="match status" value="1"/>
</dbReference>
<dbReference type="Pfam" id="PF00590">
    <property type="entry name" value="TP_methylase"/>
    <property type="match status" value="1"/>
</dbReference>